<keyword evidence="7" id="KW-0675">Receptor</keyword>
<dbReference type="PANTHER" id="PTHR45695">
    <property type="entry name" value="LEUCOKININ RECEPTOR-RELATED"/>
    <property type="match status" value="1"/>
</dbReference>
<proteinExistence type="inferred from homology"/>
<dbReference type="Proteomes" id="UP000823941">
    <property type="component" value="Chromosome 22"/>
</dbReference>
<name>A0ABQ7Q427_PLUXY</name>
<dbReference type="InterPro" id="IPR000276">
    <property type="entry name" value="GPCR_Rhodpsn"/>
</dbReference>
<accession>A0ABQ7Q427</accession>
<evidence type="ECO:0000313" key="12">
    <source>
        <dbReference type="Proteomes" id="UP000823941"/>
    </source>
</evidence>
<feature type="domain" description="G-protein coupled receptors family 1 profile" evidence="10">
    <location>
        <begin position="53"/>
        <end position="127"/>
    </location>
</feature>
<evidence type="ECO:0000256" key="5">
    <source>
        <dbReference type="ARBA" id="ARBA00023040"/>
    </source>
</evidence>
<feature type="transmembrane region" description="Helical" evidence="9">
    <location>
        <begin position="40"/>
        <end position="62"/>
    </location>
</feature>
<dbReference type="EMBL" id="JAHIBW010000022">
    <property type="protein sequence ID" value="KAG7299995.1"/>
    <property type="molecule type" value="Genomic_DNA"/>
</dbReference>
<feature type="transmembrane region" description="Helical" evidence="9">
    <location>
        <begin position="74"/>
        <end position="94"/>
    </location>
</feature>
<sequence length="127" mass="14044">MMENVTVTPLGIVSFEESVNGSFPLVPEFDILFQPEPVLIALYVPTILISLLANILLIVVAVKCKYTKNVTNIFLVNLSAADILVTSVCMPLQLSKAVTLVWFYGEAVCKLVNYMQGIAEHKRVENN</sequence>
<keyword evidence="3 9" id="KW-0812">Transmembrane</keyword>
<evidence type="ECO:0000256" key="2">
    <source>
        <dbReference type="ARBA" id="ARBA00010663"/>
    </source>
</evidence>
<keyword evidence="5" id="KW-0297">G-protein coupled receptor</keyword>
<evidence type="ECO:0000259" key="10">
    <source>
        <dbReference type="PROSITE" id="PS50262"/>
    </source>
</evidence>
<keyword evidence="6 9" id="KW-0472">Membrane</keyword>
<keyword evidence="12" id="KW-1185">Reference proteome</keyword>
<dbReference type="PROSITE" id="PS50262">
    <property type="entry name" value="G_PROTEIN_RECEP_F1_2"/>
    <property type="match status" value="1"/>
</dbReference>
<dbReference type="InterPro" id="IPR017452">
    <property type="entry name" value="GPCR_Rhodpsn_7TM"/>
</dbReference>
<evidence type="ECO:0000256" key="4">
    <source>
        <dbReference type="ARBA" id="ARBA00022989"/>
    </source>
</evidence>
<protein>
    <recommendedName>
        <fullName evidence="10">G-protein coupled receptors family 1 profile domain-containing protein</fullName>
    </recommendedName>
</protein>
<dbReference type="PRINTS" id="PR00237">
    <property type="entry name" value="GPCRRHODOPSN"/>
</dbReference>
<keyword evidence="8" id="KW-0807">Transducer</keyword>
<dbReference type="Pfam" id="PF00001">
    <property type="entry name" value="7tm_1"/>
    <property type="match status" value="1"/>
</dbReference>
<evidence type="ECO:0000256" key="1">
    <source>
        <dbReference type="ARBA" id="ARBA00004141"/>
    </source>
</evidence>
<dbReference type="SUPFAM" id="SSF81321">
    <property type="entry name" value="Family A G protein-coupled receptor-like"/>
    <property type="match status" value="1"/>
</dbReference>
<evidence type="ECO:0000256" key="7">
    <source>
        <dbReference type="ARBA" id="ARBA00023170"/>
    </source>
</evidence>
<gene>
    <name evidence="11" type="ORF">JYU34_017032</name>
</gene>
<evidence type="ECO:0000256" key="8">
    <source>
        <dbReference type="ARBA" id="ARBA00023224"/>
    </source>
</evidence>
<dbReference type="PANTHER" id="PTHR45695:SF15">
    <property type="entry name" value="OPSIN RH2"/>
    <property type="match status" value="1"/>
</dbReference>
<organism evidence="11 12">
    <name type="scientific">Plutella xylostella</name>
    <name type="common">Diamondback moth</name>
    <name type="synonym">Plutella maculipennis</name>
    <dbReference type="NCBI Taxonomy" id="51655"/>
    <lineage>
        <taxon>Eukaryota</taxon>
        <taxon>Metazoa</taxon>
        <taxon>Ecdysozoa</taxon>
        <taxon>Arthropoda</taxon>
        <taxon>Hexapoda</taxon>
        <taxon>Insecta</taxon>
        <taxon>Pterygota</taxon>
        <taxon>Neoptera</taxon>
        <taxon>Endopterygota</taxon>
        <taxon>Lepidoptera</taxon>
        <taxon>Glossata</taxon>
        <taxon>Ditrysia</taxon>
        <taxon>Yponomeutoidea</taxon>
        <taxon>Plutellidae</taxon>
        <taxon>Plutella</taxon>
    </lineage>
</organism>
<evidence type="ECO:0000256" key="3">
    <source>
        <dbReference type="ARBA" id="ARBA00022692"/>
    </source>
</evidence>
<comment type="caution">
    <text evidence="11">The sequence shown here is derived from an EMBL/GenBank/DDBJ whole genome shotgun (WGS) entry which is preliminary data.</text>
</comment>
<dbReference type="Gene3D" id="1.20.1070.10">
    <property type="entry name" value="Rhodopsin 7-helix transmembrane proteins"/>
    <property type="match status" value="1"/>
</dbReference>
<comment type="similarity">
    <text evidence="2">Belongs to the G-protein coupled receptor 1 family.</text>
</comment>
<evidence type="ECO:0000256" key="6">
    <source>
        <dbReference type="ARBA" id="ARBA00023136"/>
    </source>
</evidence>
<evidence type="ECO:0000256" key="9">
    <source>
        <dbReference type="SAM" id="Phobius"/>
    </source>
</evidence>
<keyword evidence="4 9" id="KW-1133">Transmembrane helix</keyword>
<comment type="subcellular location">
    <subcellularLocation>
        <location evidence="1">Membrane</location>
        <topology evidence="1">Multi-pass membrane protein</topology>
    </subcellularLocation>
</comment>
<reference evidence="11 12" key="1">
    <citation type="submission" date="2021-06" db="EMBL/GenBank/DDBJ databases">
        <title>A haploid diamondback moth (Plutella xylostella L.) genome assembly resolves 31 chromosomes and identifies a diamide resistance mutation.</title>
        <authorList>
            <person name="Ward C.M."/>
            <person name="Perry K.D."/>
            <person name="Baker G."/>
            <person name="Powis K."/>
            <person name="Heckel D.G."/>
            <person name="Baxter S.W."/>
        </authorList>
    </citation>
    <scope>NUCLEOTIDE SEQUENCE [LARGE SCALE GENOMIC DNA]</scope>
    <source>
        <strain evidence="11 12">LV</strain>
        <tissue evidence="11">Single pupa</tissue>
    </source>
</reference>
<evidence type="ECO:0000313" key="11">
    <source>
        <dbReference type="EMBL" id="KAG7299995.1"/>
    </source>
</evidence>